<dbReference type="InterPro" id="IPR042150">
    <property type="entry name" value="MmRce1-like"/>
</dbReference>
<keyword evidence="4" id="KW-1185">Reference proteome</keyword>
<dbReference type="PANTHER" id="PTHR35797">
    <property type="entry name" value="PROTEASE-RELATED"/>
    <property type="match status" value="1"/>
</dbReference>
<feature type="transmembrane region" description="Helical" evidence="1">
    <location>
        <begin position="212"/>
        <end position="231"/>
    </location>
</feature>
<evidence type="ECO:0000313" key="3">
    <source>
        <dbReference type="EMBL" id="TGN12994.1"/>
    </source>
</evidence>
<feature type="transmembrane region" description="Helical" evidence="1">
    <location>
        <begin position="154"/>
        <end position="175"/>
    </location>
</feature>
<organism evidence="3 4">
    <name type="scientific">Leptospira bandrabouensis</name>
    <dbReference type="NCBI Taxonomy" id="2484903"/>
    <lineage>
        <taxon>Bacteria</taxon>
        <taxon>Pseudomonadati</taxon>
        <taxon>Spirochaetota</taxon>
        <taxon>Spirochaetia</taxon>
        <taxon>Leptospirales</taxon>
        <taxon>Leptospiraceae</taxon>
        <taxon>Leptospira</taxon>
    </lineage>
</organism>
<evidence type="ECO:0000313" key="4">
    <source>
        <dbReference type="Proteomes" id="UP000297649"/>
    </source>
</evidence>
<feature type="transmembrane region" description="Helical" evidence="1">
    <location>
        <begin position="116"/>
        <end position="134"/>
    </location>
</feature>
<gene>
    <name evidence="3" type="ORF">EHR08_16820</name>
</gene>
<evidence type="ECO:0000259" key="2">
    <source>
        <dbReference type="Pfam" id="PF02517"/>
    </source>
</evidence>
<keyword evidence="1" id="KW-0812">Transmembrane</keyword>
<keyword evidence="3" id="KW-0645">Protease</keyword>
<name>A0A6H3NVD0_9LEPT</name>
<feature type="transmembrane region" description="Helical" evidence="1">
    <location>
        <begin position="187"/>
        <end position="205"/>
    </location>
</feature>
<dbReference type="AlphaFoldDB" id="A0A6H3NVD0"/>
<feature type="transmembrane region" description="Helical" evidence="1">
    <location>
        <begin position="36"/>
        <end position="56"/>
    </location>
</feature>
<sequence>MKSLTLYFFLAYLISWIIWLPLYLPKFGIHFLPVLPFHHAWGALGPLTATIIVTKLEKGNDGIKNLLYRMFQWKVNWFWYFIAIFSPFVLLVFATIINDFNNSKVSFDGLGASSEFPEFGFVSFFLYSVIVYGFGEETGWRGYALPKLQKKWNALSSTVILTFLWALWHIPLFLYRPGFMAMDVFGIFGWFLSLFTGAILLTWIYNSSRGSILMAALFHGTIDIVFTSDSIEPNTMNITGFLLVVFAVFVLGLTGWKHLSKLNRQILE</sequence>
<dbReference type="RefSeq" id="WP_135743860.1">
    <property type="nucleotide sequence ID" value="NZ_JAIZBI010000009.1"/>
</dbReference>
<keyword evidence="3" id="KW-0482">Metalloprotease</keyword>
<feature type="transmembrane region" description="Helical" evidence="1">
    <location>
        <begin position="237"/>
        <end position="256"/>
    </location>
</feature>
<reference evidence="3" key="1">
    <citation type="journal article" date="2019" name="PLoS Negl. Trop. Dis.">
        <title>Revisiting the worldwide diversity of Leptospira species in the environment.</title>
        <authorList>
            <person name="Vincent A.T."/>
            <person name="Schiettekatte O."/>
            <person name="Bourhy P."/>
            <person name="Veyrier F.J."/>
            <person name="Picardeau M."/>
        </authorList>
    </citation>
    <scope>NUCLEOTIDE SEQUENCE [LARGE SCALE GENOMIC DNA]</scope>
    <source>
        <strain evidence="3">201601109</strain>
    </source>
</reference>
<dbReference type="OrthoDB" id="9777755at2"/>
<keyword evidence="1" id="KW-0472">Membrane</keyword>
<evidence type="ECO:0000256" key="1">
    <source>
        <dbReference type="SAM" id="Phobius"/>
    </source>
</evidence>
<comment type="caution">
    <text evidence="3">The sequence shown here is derived from an EMBL/GenBank/DDBJ whole genome shotgun (WGS) entry which is preliminary data.</text>
</comment>
<dbReference type="GO" id="GO:0004175">
    <property type="term" value="F:endopeptidase activity"/>
    <property type="evidence" value="ECO:0007669"/>
    <property type="project" value="UniProtKB-ARBA"/>
</dbReference>
<dbReference type="InterPro" id="IPR003675">
    <property type="entry name" value="Rce1/LyrA-like_dom"/>
</dbReference>
<feature type="transmembrane region" description="Helical" evidence="1">
    <location>
        <begin position="77"/>
        <end position="96"/>
    </location>
</feature>
<dbReference type="GO" id="GO:0006508">
    <property type="term" value="P:proteolysis"/>
    <property type="evidence" value="ECO:0007669"/>
    <property type="project" value="UniProtKB-KW"/>
</dbReference>
<feature type="domain" description="CAAX prenyl protease 2/Lysostaphin resistance protein A-like" evidence="2">
    <location>
        <begin position="121"/>
        <end position="224"/>
    </location>
</feature>
<dbReference type="GO" id="GO:0080120">
    <property type="term" value="P:CAAX-box protein maturation"/>
    <property type="evidence" value="ECO:0007669"/>
    <property type="project" value="UniProtKB-ARBA"/>
</dbReference>
<feature type="transmembrane region" description="Helical" evidence="1">
    <location>
        <begin position="7"/>
        <end position="24"/>
    </location>
</feature>
<accession>A0A6H3NVD0</accession>
<proteinExistence type="predicted"/>
<dbReference type="Pfam" id="PF02517">
    <property type="entry name" value="Rce1-like"/>
    <property type="match status" value="1"/>
</dbReference>
<dbReference type="PANTHER" id="PTHR35797:SF1">
    <property type="entry name" value="PROTEASE"/>
    <property type="match status" value="1"/>
</dbReference>
<keyword evidence="1" id="KW-1133">Transmembrane helix</keyword>
<protein>
    <submittedName>
        <fullName evidence="3">CPBP family intramembrane metalloprotease</fullName>
    </submittedName>
</protein>
<dbReference type="Proteomes" id="UP000297649">
    <property type="component" value="Unassembled WGS sequence"/>
</dbReference>
<dbReference type="GO" id="GO:0008237">
    <property type="term" value="F:metallopeptidase activity"/>
    <property type="evidence" value="ECO:0007669"/>
    <property type="project" value="UniProtKB-KW"/>
</dbReference>
<keyword evidence="3" id="KW-0378">Hydrolase</keyword>
<dbReference type="EMBL" id="RQHU01000019">
    <property type="protein sequence ID" value="TGN12994.1"/>
    <property type="molecule type" value="Genomic_DNA"/>
</dbReference>